<dbReference type="PANTHER" id="PTHR35871">
    <property type="entry name" value="EXPRESSED PROTEIN"/>
    <property type="match status" value="1"/>
</dbReference>
<organism evidence="1 2">
    <name type="scientific">Rhizophagus irregularis</name>
    <dbReference type="NCBI Taxonomy" id="588596"/>
    <lineage>
        <taxon>Eukaryota</taxon>
        <taxon>Fungi</taxon>
        <taxon>Fungi incertae sedis</taxon>
        <taxon>Mucoromycota</taxon>
        <taxon>Glomeromycotina</taxon>
        <taxon>Glomeromycetes</taxon>
        <taxon>Glomerales</taxon>
        <taxon>Glomeraceae</taxon>
        <taxon>Rhizophagus</taxon>
    </lineage>
</organism>
<dbReference type="PANTHER" id="PTHR35871:SF1">
    <property type="entry name" value="CXC1-LIKE CYSTEINE CLUSTER ASSOCIATED WITH KDZ TRANSPOSASES DOMAIN-CONTAINING PROTEIN"/>
    <property type="match status" value="1"/>
</dbReference>
<dbReference type="VEuPathDB" id="FungiDB:FUN_013717"/>
<evidence type="ECO:0000313" key="2">
    <source>
        <dbReference type="Proteomes" id="UP000233469"/>
    </source>
</evidence>
<reference evidence="1 2" key="1">
    <citation type="submission" date="2016-04" db="EMBL/GenBank/DDBJ databases">
        <title>Genome analyses suggest a sexual origin of heterokaryosis in a supposedly ancient asexual fungus.</title>
        <authorList>
            <person name="Ropars J."/>
            <person name="Sedzielewska K."/>
            <person name="Noel J."/>
            <person name="Charron P."/>
            <person name="Farinelli L."/>
            <person name="Marton T."/>
            <person name="Kruger M."/>
            <person name="Pelin A."/>
            <person name="Brachmann A."/>
            <person name="Corradi N."/>
        </authorList>
    </citation>
    <scope>NUCLEOTIDE SEQUENCE [LARGE SCALE GENOMIC DNA]</scope>
    <source>
        <strain evidence="1 2">C2</strain>
    </source>
</reference>
<gene>
    <name evidence="1" type="ORF">RhiirC2_854902</name>
</gene>
<dbReference type="VEuPathDB" id="FungiDB:RhiirA1_476236"/>
<dbReference type="Proteomes" id="UP000233469">
    <property type="component" value="Unassembled WGS sequence"/>
</dbReference>
<dbReference type="VEuPathDB" id="FungiDB:FUN_000310"/>
<evidence type="ECO:0000313" key="1">
    <source>
        <dbReference type="EMBL" id="PKK63616.1"/>
    </source>
</evidence>
<accession>A0A2N1MPQ9</accession>
<dbReference type="VEuPathDB" id="FungiDB:RhiirFUN_003427"/>
<proteinExistence type="predicted"/>
<name>A0A2N1MPQ9_9GLOM</name>
<comment type="caution">
    <text evidence="1">The sequence shown here is derived from an EMBL/GenBank/DDBJ whole genome shotgun (WGS) entry which is preliminary data.</text>
</comment>
<reference evidence="1 2" key="2">
    <citation type="submission" date="2017-10" db="EMBL/GenBank/DDBJ databases">
        <title>Extensive intraspecific genome diversity in a model arbuscular mycorrhizal fungus.</title>
        <authorList>
            <person name="Chen E.C.H."/>
            <person name="Morin E."/>
            <person name="Baudet D."/>
            <person name="Noel J."/>
            <person name="Ndikumana S."/>
            <person name="Charron P."/>
            <person name="St-Onge C."/>
            <person name="Giorgi J."/>
            <person name="Grigoriev I.V."/>
            <person name="Roux C."/>
            <person name="Martin F.M."/>
            <person name="Corradi N."/>
        </authorList>
    </citation>
    <scope>NUCLEOTIDE SEQUENCE [LARGE SCALE GENOMIC DNA]</scope>
    <source>
        <strain evidence="1 2">C2</strain>
    </source>
</reference>
<dbReference type="AlphaFoldDB" id="A0A2N1MPQ9"/>
<dbReference type="EMBL" id="LLXL01001609">
    <property type="protein sequence ID" value="PKK63616.1"/>
    <property type="molecule type" value="Genomic_DNA"/>
</dbReference>
<sequence>MMIELEWDVNNEFEKKKRGPYGARKTPKSTYYDKWGPSGSFTKAAFGTSKITSFFPIHKAQSNTDHNIENESEQSGSEEENICKVTNIDARMKALKEELGSQHNKMKVNEYNKKRAIFEYLKLSDENGGGKMEASLNVARMVFVDGGVWKARQIRNWANYWLLHNALPISYQGKHQKTIRLIDDEDVAEECHAWIRDQNYKVMPIKFKEFIEHNLLAKLGINKKKTINISTAVRWLHILGYTKQRQKQGIFYDGHERADVVQYRNDFLKQIFEYERLMSRYEGENMDRILPDLAEDEKEHILVTHDECIFYSNDGLRGVWAKNGELPLRKKGNGKSIMISEFLTEVDGRLKLKPENIEQYPNVPVEAREYLEPGKDREGYWTAENVIEQIKTKAIPIFEVLYPNCIGIFAFDNSSNHAIFAKDALVAKKMNLKPGGLQPKMRDTYWGPDNQLQSMVFSDDHPNEKLRGQPKGLRQILQERKKWPNGGLMLECKECKEKKDDENRINCCARQVMSLEPDFLAQKNLALCRIHCFVVLAVLASDKKNDLSKEEQIRAEIIAALCEKYKCDMHNTPCFIQENRHLQLNPARLQLWAREIYNKNTTYDIPPIFPTFNAALDTLVNKNNDTQIPIIASTTSTISVNPIVIQMPYPYSHSPSNTFIHLTSIHPISSPTTNHELPSITEFFLNLDQKYNCNNVYSKFENAFLEEEITVNTIKDLTDEQMVKLYKDID</sequence>
<protein>
    <submittedName>
        <fullName evidence="1">Uncharacterized protein</fullName>
    </submittedName>
</protein>